<evidence type="ECO:0000313" key="1">
    <source>
        <dbReference type="EMBL" id="KAA0888711.1"/>
    </source>
</evidence>
<comment type="caution">
    <text evidence="1">The sequence shown here is derived from an EMBL/GenBank/DDBJ whole genome shotgun (WGS) entry which is preliminary data.</text>
</comment>
<accession>A0A5A9XAM4</accession>
<dbReference type="EMBL" id="SRSD01000010">
    <property type="protein sequence ID" value="KAA0888711.1"/>
    <property type="molecule type" value="Genomic_DNA"/>
</dbReference>
<protein>
    <submittedName>
        <fullName evidence="1">Uncharacterized protein</fullName>
    </submittedName>
</protein>
<organism evidence="1 2">
    <name type="scientific">Oryzomonas rubra</name>
    <dbReference type="NCBI Taxonomy" id="2509454"/>
    <lineage>
        <taxon>Bacteria</taxon>
        <taxon>Pseudomonadati</taxon>
        <taxon>Thermodesulfobacteriota</taxon>
        <taxon>Desulfuromonadia</taxon>
        <taxon>Geobacterales</taxon>
        <taxon>Geobacteraceae</taxon>
        <taxon>Oryzomonas</taxon>
    </lineage>
</organism>
<reference evidence="1 2" key="1">
    <citation type="submission" date="2019-04" db="EMBL/GenBank/DDBJ databases">
        <title>Geobacter ruber sp. nov., ferric-reducing bacteria isolated from paddy soil.</title>
        <authorList>
            <person name="Xu Z."/>
            <person name="Masuda Y."/>
            <person name="Itoh H."/>
            <person name="Senoo K."/>
        </authorList>
    </citation>
    <scope>NUCLEOTIDE SEQUENCE [LARGE SCALE GENOMIC DNA]</scope>
    <source>
        <strain evidence="1 2">Red88</strain>
    </source>
</reference>
<evidence type="ECO:0000313" key="2">
    <source>
        <dbReference type="Proteomes" id="UP000324298"/>
    </source>
</evidence>
<keyword evidence="2" id="KW-1185">Reference proteome</keyword>
<gene>
    <name evidence="1" type="ORF">ET418_15130</name>
</gene>
<dbReference type="RefSeq" id="WP_149308985.1">
    <property type="nucleotide sequence ID" value="NZ_SRSD01000010.1"/>
</dbReference>
<dbReference type="AlphaFoldDB" id="A0A5A9XAM4"/>
<proteinExistence type="predicted"/>
<name>A0A5A9XAM4_9BACT</name>
<sequence>MCNQNCHIDVLNGSEIVSLKEITENSIVIIRGTGPNFELSQCLAKQIPPGTLIWMAREGEGIEVLEETEMNRLGWYRK</sequence>
<dbReference type="Proteomes" id="UP000324298">
    <property type="component" value="Unassembled WGS sequence"/>
</dbReference>